<keyword evidence="3" id="KW-1185">Reference proteome</keyword>
<dbReference type="PANTHER" id="PTHR37030">
    <property type="entry name" value="NUCLEOTIDYLTRANSFERASE"/>
    <property type="match status" value="1"/>
</dbReference>
<proteinExistence type="predicted"/>
<dbReference type="OrthoDB" id="5419730at2"/>
<sequence length="104" mass="11474">MLSKKLQGEIVNRIVDAIHPLKIILFGSYAYGNPAPDSDIDLVVVTETALPKRQTSVALWNLLGSIPLPKDIIVASREEFDFYSQEAGSVMRTANEKGVVIYAR</sequence>
<dbReference type="Pfam" id="PF01909">
    <property type="entry name" value="NTP_transf_2"/>
    <property type="match status" value="1"/>
</dbReference>
<dbReference type="Proteomes" id="UP000319449">
    <property type="component" value="Unassembled WGS sequence"/>
</dbReference>
<organism evidence="2 3">
    <name type="scientific">Geobacter argillaceus</name>
    <dbReference type="NCBI Taxonomy" id="345631"/>
    <lineage>
        <taxon>Bacteria</taxon>
        <taxon>Pseudomonadati</taxon>
        <taxon>Thermodesulfobacteriota</taxon>
        <taxon>Desulfuromonadia</taxon>
        <taxon>Geobacterales</taxon>
        <taxon>Geobacteraceae</taxon>
        <taxon>Geobacter</taxon>
    </lineage>
</organism>
<evidence type="ECO:0000313" key="2">
    <source>
        <dbReference type="EMBL" id="TWJ19305.1"/>
    </source>
</evidence>
<protein>
    <submittedName>
        <fullName evidence="2">Putative nucleotidyltransferase</fullName>
    </submittedName>
</protein>
<gene>
    <name evidence="2" type="ORF">JN12_01996</name>
</gene>
<evidence type="ECO:0000313" key="3">
    <source>
        <dbReference type="Proteomes" id="UP000319449"/>
    </source>
</evidence>
<dbReference type="RefSeq" id="WP_145022027.1">
    <property type="nucleotide sequence ID" value="NZ_VLLN01000010.1"/>
</dbReference>
<accession>A0A562VN30</accession>
<dbReference type="Gene3D" id="3.30.460.10">
    <property type="entry name" value="Beta Polymerase, domain 2"/>
    <property type="match status" value="1"/>
</dbReference>
<dbReference type="InterPro" id="IPR002934">
    <property type="entry name" value="Polymerase_NTP_transf_dom"/>
</dbReference>
<dbReference type="SUPFAM" id="SSF81301">
    <property type="entry name" value="Nucleotidyltransferase"/>
    <property type="match status" value="1"/>
</dbReference>
<dbReference type="InterPro" id="IPR043519">
    <property type="entry name" value="NT_sf"/>
</dbReference>
<dbReference type="EMBL" id="VLLN01000010">
    <property type="protein sequence ID" value="TWJ19305.1"/>
    <property type="molecule type" value="Genomic_DNA"/>
</dbReference>
<name>A0A562VN30_9BACT</name>
<keyword evidence="2" id="KW-0808">Transferase</keyword>
<dbReference type="GO" id="GO:0016779">
    <property type="term" value="F:nucleotidyltransferase activity"/>
    <property type="evidence" value="ECO:0007669"/>
    <property type="project" value="InterPro"/>
</dbReference>
<comment type="caution">
    <text evidence="2">The sequence shown here is derived from an EMBL/GenBank/DDBJ whole genome shotgun (WGS) entry which is preliminary data.</text>
</comment>
<feature type="domain" description="Polymerase nucleotidyl transferase" evidence="1">
    <location>
        <begin position="15"/>
        <end position="54"/>
    </location>
</feature>
<dbReference type="PANTHER" id="PTHR37030:SF1">
    <property type="entry name" value="NUCLEOTIDYLTRANSFERASE"/>
    <property type="match status" value="1"/>
</dbReference>
<evidence type="ECO:0000259" key="1">
    <source>
        <dbReference type="Pfam" id="PF01909"/>
    </source>
</evidence>
<dbReference type="CDD" id="cd05403">
    <property type="entry name" value="NT_KNTase_like"/>
    <property type="match status" value="1"/>
</dbReference>
<dbReference type="AlphaFoldDB" id="A0A562VN30"/>
<reference evidence="2 3" key="1">
    <citation type="submission" date="2019-07" db="EMBL/GenBank/DDBJ databases">
        <title>Genomic Encyclopedia of Archaeal and Bacterial Type Strains, Phase II (KMG-II): from individual species to whole genera.</title>
        <authorList>
            <person name="Goeker M."/>
        </authorList>
    </citation>
    <scope>NUCLEOTIDE SEQUENCE [LARGE SCALE GENOMIC DNA]</scope>
    <source>
        <strain evidence="2 3">ATCC BAA-1139</strain>
    </source>
</reference>